<accession>A0A3G9GJE4</accession>
<reference evidence="3" key="1">
    <citation type="journal article" date="2017" name="Biotechnol. Biofuels">
        <title>Evaluation of environmental bacterial communities as a factor affecting the growth of duckweed Lemna minor.</title>
        <authorList>
            <person name="Ishizawa H."/>
            <person name="Kuroda M."/>
            <person name="Morikawa M."/>
            <person name="Ike M."/>
        </authorList>
    </citation>
    <scope>NUCLEOTIDE SEQUENCE [LARGE SCALE GENOMIC DNA]</scope>
    <source>
        <strain evidence="3">H3</strain>
    </source>
</reference>
<organism evidence="2 3">
    <name type="scientific">Aquitalea magnusonii</name>
    <dbReference type="NCBI Taxonomy" id="332411"/>
    <lineage>
        <taxon>Bacteria</taxon>
        <taxon>Pseudomonadati</taxon>
        <taxon>Pseudomonadota</taxon>
        <taxon>Betaproteobacteria</taxon>
        <taxon>Neisseriales</taxon>
        <taxon>Chromobacteriaceae</taxon>
        <taxon>Aquitalea</taxon>
    </lineage>
</organism>
<dbReference type="PANTHER" id="PTHR38008:SF2">
    <property type="entry name" value="HEMOLYSIN"/>
    <property type="match status" value="1"/>
</dbReference>
<name>A0A3G9GJE4_9NEIS</name>
<reference evidence="3" key="3">
    <citation type="journal article" date="2017" name="Plant Physiol. Biochem.">
        <title>Differential oxidative and antioxidative response of duckweed Lemna minor toward plant growth promoting/inhibiting bacteria.</title>
        <authorList>
            <person name="Ishizawa H."/>
            <person name="Kuroda M."/>
            <person name="Morikawa M."/>
            <person name="Ike M."/>
        </authorList>
    </citation>
    <scope>NUCLEOTIDE SEQUENCE [LARGE SCALE GENOMIC DNA]</scope>
    <source>
        <strain evidence="3">H3</strain>
    </source>
</reference>
<dbReference type="RefSeq" id="WP_089083280.1">
    <property type="nucleotide sequence ID" value="NZ_AP018823.1"/>
</dbReference>
<dbReference type="PANTHER" id="PTHR38008">
    <property type="entry name" value="HEMOLYSIN-RELATED"/>
    <property type="match status" value="1"/>
</dbReference>
<dbReference type="KEGG" id="amah:DLM_1900"/>
<feature type="chain" id="PRO_5018196450" evidence="1">
    <location>
        <begin position="27"/>
        <end position="84"/>
    </location>
</feature>
<evidence type="ECO:0000256" key="1">
    <source>
        <dbReference type="SAM" id="SignalP"/>
    </source>
</evidence>
<dbReference type="Proteomes" id="UP000198290">
    <property type="component" value="Chromosome"/>
</dbReference>
<proteinExistence type="predicted"/>
<dbReference type="OrthoDB" id="148878at2"/>
<dbReference type="EMBL" id="AP018823">
    <property type="protein sequence ID" value="BBF85516.1"/>
    <property type="molecule type" value="Genomic_DNA"/>
</dbReference>
<gene>
    <name evidence="2" type="ORF">DLM_1900</name>
</gene>
<evidence type="ECO:0000313" key="2">
    <source>
        <dbReference type="EMBL" id="BBF85516.1"/>
    </source>
</evidence>
<dbReference type="InterPro" id="IPR005590">
    <property type="entry name" value="DUF333"/>
</dbReference>
<dbReference type="Pfam" id="PF03891">
    <property type="entry name" value="DUF333"/>
    <property type="match status" value="1"/>
</dbReference>
<dbReference type="AlphaFoldDB" id="A0A3G9GJE4"/>
<sequence length="84" mass="9079">MTQRTTTLLFALSLAAVLSACTTAPASPAMPAVGLANPASLHCLQRGGQLLPRQDQTGNEYAMCRLPDGQLLEEWALFRQDKNH</sequence>
<keyword evidence="1" id="KW-0732">Signal</keyword>
<evidence type="ECO:0000313" key="3">
    <source>
        <dbReference type="Proteomes" id="UP000198290"/>
    </source>
</evidence>
<reference evidence="2 3" key="2">
    <citation type="journal article" date="2017" name="Genome Announc.">
        <title>Draft genome sequence of Aquitalea magnusonii strain H3, a plant growth-promoting bacterium of duckweed Lemna minor.</title>
        <authorList>
            <person name="Ishizawa H."/>
            <person name="Kuroda M."/>
            <person name="Ike M."/>
        </authorList>
    </citation>
    <scope>NUCLEOTIDE SEQUENCE [LARGE SCALE GENOMIC DNA]</scope>
    <source>
        <strain evidence="2 3">H3</strain>
    </source>
</reference>
<keyword evidence="3" id="KW-1185">Reference proteome</keyword>
<dbReference type="PROSITE" id="PS51257">
    <property type="entry name" value="PROKAR_LIPOPROTEIN"/>
    <property type="match status" value="1"/>
</dbReference>
<protein>
    <submittedName>
        <fullName evidence="2">Putative hemolysin</fullName>
    </submittedName>
</protein>
<feature type="signal peptide" evidence="1">
    <location>
        <begin position="1"/>
        <end position="26"/>
    </location>
</feature>